<dbReference type="Proteomes" id="UP000177625">
    <property type="component" value="Unassembled WGS sequence"/>
</dbReference>
<dbReference type="InterPro" id="IPR036291">
    <property type="entry name" value="NAD(P)-bd_dom_sf"/>
</dbReference>
<dbReference type="InterPro" id="IPR011032">
    <property type="entry name" value="GroES-like_sf"/>
</dbReference>
<dbReference type="Gene3D" id="3.40.50.720">
    <property type="entry name" value="NAD(P)-binding Rossmann-like Domain"/>
    <property type="match status" value="1"/>
</dbReference>
<dbReference type="AlphaFoldDB" id="A0A1E1M8H9"/>
<dbReference type="Pfam" id="PF08240">
    <property type="entry name" value="ADH_N"/>
    <property type="match status" value="1"/>
</dbReference>
<dbReference type="GO" id="GO:0016491">
    <property type="term" value="F:oxidoreductase activity"/>
    <property type="evidence" value="ECO:0007669"/>
    <property type="project" value="UniProtKB-KW"/>
</dbReference>
<organism evidence="6 7">
    <name type="scientific">Rhynchosporium secalis</name>
    <name type="common">Barley scald fungus</name>
    <dbReference type="NCBI Taxonomy" id="38038"/>
    <lineage>
        <taxon>Eukaryota</taxon>
        <taxon>Fungi</taxon>
        <taxon>Dikarya</taxon>
        <taxon>Ascomycota</taxon>
        <taxon>Pezizomycotina</taxon>
        <taxon>Leotiomycetes</taxon>
        <taxon>Helotiales</taxon>
        <taxon>Ploettnerulaceae</taxon>
        <taxon>Rhynchosporium</taxon>
    </lineage>
</organism>
<sequence>MALSQAAALLEKAVGHGSNAITAQDITNPGRDRAKYADPSGEMMQALVWNGKNSVKMEQVPKPRVVEDRDVILKITGSTVCGSDLHLLHGSVVQMEKGDILGHEFCGIVDSMGPAVTGLKKGDRVVASFQIACGDCFFCKQKLSSQCEKTNSNTMENGMYGGRTAGMFGYSHFTGGFAGGQAEYTRVPFGDVNLLKLPDSVPDEKGLYLSDVLCTSWNCVVDTRIDKDDTVAIWGAGPIGQMCAEFAFMNGAKRVIMIDANWRLDYVKSKYPKVETIDYSALPRGETVYSKIREMCPRGPDVALECVAGEYAKGWAHYFEMQLGLETDTSEIVNEMIISVRNFGRCGITGVYVGYTNHFNIGSLMERGIRLIGNGQAPVHLYWDKLCKMIESGEIDPLKMVSHRVSIDELDTVYYKFEKKEDGMQKVFVETKFSAPPCAGSPALTTYKK</sequence>
<evidence type="ECO:0000313" key="7">
    <source>
        <dbReference type="Proteomes" id="UP000177625"/>
    </source>
</evidence>
<dbReference type="SUPFAM" id="SSF51735">
    <property type="entry name" value="NAD(P)-binding Rossmann-fold domains"/>
    <property type="match status" value="1"/>
</dbReference>
<gene>
    <name evidence="6" type="ORF">RSE6_05690</name>
</gene>
<evidence type="ECO:0000256" key="1">
    <source>
        <dbReference type="ARBA" id="ARBA00001947"/>
    </source>
</evidence>
<dbReference type="PANTHER" id="PTHR42813">
    <property type="entry name" value="ZINC-TYPE ALCOHOL DEHYDROGENASE-LIKE"/>
    <property type="match status" value="1"/>
</dbReference>
<comment type="cofactor">
    <cofactor evidence="1">
        <name>Zn(2+)</name>
        <dbReference type="ChEBI" id="CHEBI:29105"/>
    </cofactor>
</comment>
<keyword evidence="2" id="KW-0479">Metal-binding</keyword>
<feature type="domain" description="Alcohol dehydrogenase-like N-terminal" evidence="5">
    <location>
        <begin position="68"/>
        <end position="198"/>
    </location>
</feature>
<keyword evidence="4" id="KW-0560">Oxidoreductase</keyword>
<reference evidence="7" key="1">
    <citation type="submission" date="2016-03" db="EMBL/GenBank/DDBJ databases">
        <authorList>
            <person name="Guldener U."/>
        </authorList>
    </citation>
    <scope>NUCLEOTIDE SEQUENCE [LARGE SCALE GENOMIC DNA]</scope>
</reference>
<proteinExistence type="predicted"/>
<evidence type="ECO:0000256" key="3">
    <source>
        <dbReference type="ARBA" id="ARBA00022833"/>
    </source>
</evidence>
<dbReference type="PANTHER" id="PTHR42813:SF1">
    <property type="entry name" value="DEHYDROGENASE, PUTATIVE (AFU_ORTHOLOGUE AFUA_5G03930)-RELATED"/>
    <property type="match status" value="1"/>
</dbReference>
<name>A0A1E1M8H9_RHYSE</name>
<keyword evidence="7" id="KW-1185">Reference proteome</keyword>
<evidence type="ECO:0000256" key="4">
    <source>
        <dbReference type="ARBA" id="ARBA00023002"/>
    </source>
</evidence>
<dbReference type="Gene3D" id="3.90.180.10">
    <property type="entry name" value="Medium-chain alcohol dehydrogenases, catalytic domain"/>
    <property type="match status" value="1"/>
</dbReference>
<dbReference type="InterPro" id="IPR002328">
    <property type="entry name" value="ADH_Zn_CS"/>
</dbReference>
<dbReference type="GO" id="GO:0008270">
    <property type="term" value="F:zinc ion binding"/>
    <property type="evidence" value="ECO:0007669"/>
    <property type="project" value="InterPro"/>
</dbReference>
<evidence type="ECO:0000256" key="2">
    <source>
        <dbReference type="ARBA" id="ARBA00022723"/>
    </source>
</evidence>
<accession>A0A1E1M8H9</accession>
<keyword evidence="3" id="KW-0862">Zinc</keyword>
<dbReference type="PROSITE" id="PS00059">
    <property type="entry name" value="ADH_ZINC"/>
    <property type="match status" value="1"/>
</dbReference>
<dbReference type="CDD" id="cd08283">
    <property type="entry name" value="FDH_like_1"/>
    <property type="match status" value="1"/>
</dbReference>
<evidence type="ECO:0000259" key="5">
    <source>
        <dbReference type="Pfam" id="PF08240"/>
    </source>
</evidence>
<evidence type="ECO:0000313" key="6">
    <source>
        <dbReference type="EMBL" id="CZT45384.1"/>
    </source>
</evidence>
<protein>
    <submittedName>
        <fullName evidence="6">S-(Hydroxymethyl)glutathione dehydrogenase</fullName>
    </submittedName>
</protein>
<dbReference type="SUPFAM" id="SSF50129">
    <property type="entry name" value="GroES-like"/>
    <property type="match status" value="1"/>
</dbReference>
<dbReference type="EMBL" id="FJVC01000212">
    <property type="protein sequence ID" value="CZT45384.1"/>
    <property type="molecule type" value="Genomic_DNA"/>
</dbReference>
<dbReference type="InterPro" id="IPR013154">
    <property type="entry name" value="ADH-like_N"/>
</dbReference>